<comment type="caution">
    <text evidence="1">The sequence shown here is derived from an EMBL/GenBank/DDBJ whole genome shotgun (WGS) entry which is preliminary data.</text>
</comment>
<evidence type="ECO:0000313" key="2">
    <source>
        <dbReference type="Proteomes" id="UP001465976"/>
    </source>
</evidence>
<dbReference type="Proteomes" id="UP001465976">
    <property type="component" value="Unassembled WGS sequence"/>
</dbReference>
<gene>
    <name evidence="1" type="ORF">V5O48_004510</name>
</gene>
<proteinExistence type="predicted"/>
<reference evidence="1 2" key="1">
    <citation type="submission" date="2024-02" db="EMBL/GenBank/DDBJ databases">
        <title>A draft genome for the cacao thread blight pathogen Marasmius crinis-equi.</title>
        <authorList>
            <person name="Cohen S.P."/>
            <person name="Baruah I.K."/>
            <person name="Amoako-Attah I."/>
            <person name="Bukari Y."/>
            <person name="Meinhardt L.W."/>
            <person name="Bailey B.A."/>
        </authorList>
    </citation>
    <scope>NUCLEOTIDE SEQUENCE [LARGE SCALE GENOMIC DNA]</scope>
    <source>
        <strain evidence="1 2">GH-76</strain>
    </source>
</reference>
<accession>A0ABR3FQU8</accession>
<name>A0ABR3FQU8_9AGAR</name>
<dbReference type="EMBL" id="JBAHYK010000153">
    <property type="protein sequence ID" value="KAL0577486.1"/>
    <property type="molecule type" value="Genomic_DNA"/>
</dbReference>
<evidence type="ECO:0008006" key="3">
    <source>
        <dbReference type="Google" id="ProtNLM"/>
    </source>
</evidence>
<protein>
    <recommendedName>
        <fullName evidence="3">F-box domain-containing protein</fullName>
    </recommendedName>
</protein>
<evidence type="ECO:0000313" key="1">
    <source>
        <dbReference type="EMBL" id="KAL0577486.1"/>
    </source>
</evidence>
<organism evidence="1 2">
    <name type="scientific">Marasmius crinis-equi</name>
    <dbReference type="NCBI Taxonomy" id="585013"/>
    <lineage>
        <taxon>Eukaryota</taxon>
        <taxon>Fungi</taxon>
        <taxon>Dikarya</taxon>
        <taxon>Basidiomycota</taxon>
        <taxon>Agaricomycotina</taxon>
        <taxon>Agaricomycetes</taxon>
        <taxon>Agaricomycetidae</taxon>
        <taxon>Agaricales</taxon>
        <taxon>Marasmiineae</taxon>
        <taxon>Marasmiaceae</taxon>
        <taxon>Marasmius</taxon>
    </lineage>
</organism>
<keyword evidence="2" id="KW-1185">Reference proteome</keyword>
<sequence>MHPALNVEELRLALFSPLNREKIADIASVSKSFRSSFLPIIMMNLLISPRHLDVLFAYSSSKTAPDPAHPFISATVDLAVSPGNILYFLSKSSTQTVRTLKIENSLATGRGHQHLDIVLAEICSKFPIAKEIEVLGMNGTLQKTILNSFSDMTTLTLHVPIGETGPTYNITLGNLKILVVADREPRSAGSAKESFSVVAARIWAPHLEELNIIGNLRGNLPAVRELVRRYSSTLQKLGILDDKGPSSEWHTMGFPFMEHLRTLVLDVSWTSVYINGENAFQQSLPGLRTLVLQSGVQSVFAGLVEPMWNKVAEGLTQVQGSLEVIRLEIRGETGPVPLSFAEVVKERLREVGASMQSFSVEEGECELWPESTFDRIPRRNRHGGNHGWGDGGRSWEDGRLAGLKALNKYDFS</sequence>